<dbReference type="InterPro" id="IPR025110">
    <property type="entry name" value="AMP-bd_C"/>
</dbReference>
<dbReference type="Gene3D" id="3.40.50.12780">
    <property type="entry name" value="N-terminal domain of ligase-like"/>
    <property type="match status" value="1"/>
</dbReference>
<evidence type="ECO:0000256" key="2">
    <source>
        <dbReference type="ARBA" id="ARBA00022598"/>
    </source>
</evidence>
<dbReference type="PROSITE" id="PS00455">
    <property type="entry name" value="AMP_BINDING"/>
    <property type="match status" value="1"/>
</dbReference>
<evidence type="ECO:0000313" key="5">
    <source>
        <dbReference type="EMBL" id="GJJ12638.1"/>
    </source>
</evidence>
<evidence type="ECO:0008006" key="7">
    <source>
        <dbReference type="Google" id="ProtNLM"/>
    </source>
</evidence>
<dbReference type="Pfam" id="PF13193">
    <property type="entry name" value="AMP-binding_C"/>
    <property type="match status" value="1"/>
</dbReference>
<dbReference type="SUPFAM" id="SSF56801">
    <property type="entry name" value="Acetyl-CoA synthetase-like"/>
    <property type="match status" value="1"/>
</dbReference>
<dbReference type="CDD" id="cd05911">
    <property type="entry name" value="Firefly_Luc_like"/>
    <property type="match status" value="1"/>
</dbReference>
<dbReference type="InterPro" id="IPR000873">
    <property type="entry name" value="AMP-dep_synth/lig_dom"/>
</dbReference>
<gene>
    <name evidence="5" type="ORF">Clacol_006881</name>
</gene>
<evidence type="ECO:0000313" key="6">
    <source>
        <dbReference type="Proteomes" id="UP001050691"/>
    </source>
</evidence>
<keyword evidence="6" id="KW-1185">Reference proteome</keyword>
<keyword evidence="2" id="KW-0436">Ligase</keyword>
<evidence type="ECO:0000259" key="4">
    <source>
        <dbReference type="Pfam" id="PF13193"/>
    </source>
</evidence>
<dbReference type="InterPro" id="IPR020845">
    <property type="entry name" value="AMP-binding_CS"/>
</dbReference>
<dbReference type="Gene3D" id="3.30.300.30">
    <property type="match status" value="1"/>
</dbReference>
<comment type="caution">
    <text evidence="5">The sequence shown here is derived from an EMBL/GenBank/DDBJ whole genome shotgun (WGS) entry which is preliminary data.</text>
</comment>
<dbReference type="InterPro" id="IPR042099">
    <property type="entry name" value="ANL_N_sf"/>
</dbReference>
<protein>
    <recommendedName>
        <fullName evidence="7">4-coumarate--CoA ligase</fullName>
    </recommendedName>
</protein>
<dbReference type="InterPro" id="IPR045851">
    <property type="entry name" value="AMP-bd_C_sf"/>
</dbReference>
<name>A0AAV5AHN4_9AGAM</name>
<dbReference type="Proteomes" id="UP001050691">
    <property type="component" value="Unassembled WGS sequence"/>
</dbReference>
<dbReference type="EMBL" id="BPWL01000007">
    <property type="protein sequence ID" value="GJJ12638.1"/>
    <property type="molecule type" value="Genomic_DNA"/>
</dbReference>
<dbReference type="Pfam" id="PF00501">
    <property type="entry name" value="AMP-binding"/>
    <property type="match status" value="1"/>
</dbReference>
<feature type="domain" description="AMP-binding enzyme C-terminal" evidence="4">
    <location>
        <begin position="452"/>
        <end position="532"/>
    </location>
</feature>
<accession>A0AAV5AHN4</accession>
<dbReference type="PANTHER" id="PTHR24096:SF149">
    <property type="entry name" value="AMP-BINDING DOMAIN-CONTAINING PROTEIN-RELATED"/>
    <property type="match status" value="1"/>
</dbReference>
<dbReference type="PANTHER" id="PTHR24096">
    <property type="entry name" value="LONG-CHAIN-FATTY-ACID--COA LIGASE"/>
    <property type="match status" value="1"/>
</dbReference>
<proteinExistence type="inferred from homology"/>
<organism evidence="5 6">
    <name type="scientific">Clathrus columnatus</name>
    <dbReference type="NCBI Taxonomy" id="1419009"/>
    <lineage>
        <taxon>Eukaryota</taxon>
        <taxon>Fungi</taxon>
        <taxon>Dikarya</taxon>
        <taxon>Basidiomycota</taxon>
        <taxon>Agaricomycotina</taxon>
        <taxon>Agaricomycetes</taxon>
        <taxon>Phallomycetidae</taxon>
        <taxon>Phallales</taxon>
        <taxon>Clathraceae</taxon>
        <taxon>Clathrus</taxon>
    </lineage>
</organism>
<dbReference type="AlphaFoldDB" id="A0AAV5AHN4"/>
<dbReference type="GO" id="GO:0016405">
    <property type="term" value="F:CoA-ligase activity"/>
    <property type="evidence" value="ECO:0007669"/>
    <property type="project" value="TreeGrafter"/>
</dbReference>
<comment type="similarity">
    <text evidence="1">Belongs to the ATP-dependent AMP-binding enzyme family.</text>
</comment>
<feature type="domain" description="AMP-dependent synthetase/ligase" evidence="3">
    <location>
        <begin position="20"/>
        <end position="381"/>
    </location>
</feature>
<evidence type="ECO:0000259" key="3">
    <source>
        <dbReference type="Pfam" id="PF00501"/>
    </source>
</evidence>
<evidence type="ECO:0000256" key="1">
    <source>
        <dbReference type="ARBA" id="ARBA00006432"/>
    </source>
</evidence>
<sequence length="554" mass="60928">MGVSIKSVGIMVFSKNLDAHRPAYIDAKTTQTLTRGDVYTQSLRLAWSLRNTLKQKPGMTMAIFSPNSITWPILLLGGIAAGLRITTINTSYTPNELRHQLEDSGAFHIFTHPTLVEIVVAALKSMKVSDIEIQNRVILLPGLIQLSNSENKHLHFNNLLGPNQLETEESFNGSASDDTVFLCYSSGTTGKSKGVELTHHGVVSVLCLARFRFGYINSTDAMLLSFLPFFHVYGLVKLLLSPFFAGCPQVIMSGFLPEDFCACIERYKITVSLIVPPVLVVLANHPVSAAPIGKDLIMAVHRRWEKRGTDVKIIQGWGLTETSPTCTAQKLEDFPAKIGSVGGLLAGLEAQLVKDNGIDDADEGEPGEIWIKGPNVMKGYLNNPDATRNAITPDGWLKTGDIAVVDKDGDFTILDRKKELIKYKGFQGDCELEIYCVFIPFIQHLIQVAPAELEDILLSHPKIVDAGVIGVWSENEATEFPRAYVVPVLTCVDRETLSKEIQIWFQSQVARHKYLRGGVVVIDAIPKSASGKILRKTLRELYKAGADISSKANL</sequence>
<reference evidence="5" key="1">
    <citation type="submission" date="2021-10" db="EMBL/GenBank/DDBJ databases">
        <title>De novo Genome Assembly of Clathrus columnatus (Basidiomycota, Fungi) Using Illumina and Nanopore Sequence Data.</title>
        <authorList>
            <person name="Ogiso-Tanaka E."/>
            <person name="Itagaki H."/>
            <person name="Hosoya T."/>
            <person name="Hosaka K."/>
        </authorList>
    </citation>
    <scope>NUCLEOTIDE SEQUENCE</scope>
    <source>
        <strain evidence="5">MO-923</strain>
    </source>
</reference>